<name>A0AAN6JG76_9PEZI</name>
<organism evidence="1 2">
    <name type="scientific">Friedmanniomyces endolithicus</name>
    <dbReference type="NCBI Taxonomy" id="329885"/>
    <lineage>
        <taxon>Eukaryota</taxon>
        <taxon>Fungi</taxon>
        <taxon>Dikarya</taxon>
        <taxon>Ascomycota</taxon>
        <taxon>Pezizomycotina</taxon>
        <taxon>Dothideomycetes</taxon>
        <taxon>Dothideomycetidae</taxon>
        <taxon>Mycosphaerellales</taxon>
        <taxon>Teratosphaeriaceae</taxon>
        <taxon>Friedmanniomyces</taxon>
    </lineage>
</organism>
<dbReference type="Proteomes" id="UP001168146">
    <property type="component" value="Unassembled WGS sequence"/>
</dbReference>
<evidence type="ECO:0000313" key="2">
    <source>
        <dbReference type="Proteomes" id="UP001168146"/>
    </source>
</evidence>
<comment type="caution">
    <text evidence="1">The sequence shown here is derived from an EMBL/GenBank/DDBJ whole genome shotgun (WGS) entry which is preliminary data.</text>
</comment>
<dbReference type="EMBL" id="JASUXU010000001">
    <property type="protein sequence ID" value="KAK0328596.1"/>
    <property type="molecule type" value="Genomic_DNA"/>
</dbReference>
<evidence type="ECO:0000313" key="1">
    <source>
        <dbReference type="EMBL" id="KAK0328596.1"/>
    </source>
</evidence>
<proteinExistence type="predicted"/>
<accession>A0AAN6JG76</accession>
<dbReference type="AlphaFoldDB" id="A0AAN6JG76"/>
<sequence>MVVIGSNTKNGKVISSKRGAEKEKVRLEREEVKRFARLEREKCKRLRRSAPKYINFDLAKDAFEAPNIQRNRYSFGGPLEIQIPHPKNIIFNAASEVLIDFNKTDLDRRLDPLAFEALTTAPTICHAHETEPAVFLLGRAQTFIKLQLKLVRVSEAPGAVATVLVRVGSRRYSLRAWLETLPKHRMPNIDKLALELQRQQWLRTGRPFRFERLPAEIRSRIFLFAVGPYVAPCHLTKTSSSNGVPLLERREINIIGRGIPKQDDDGWFVNAQHKQLDPVNLGLLELSRATRDECMYVLCKDTTKRYMSLEPLKDIPRCFPALYLTYLRRLELALTYIDFIDFFRCQIRPFNDSSLRYERPRTTARVLSKANLPLLRHLELNFMSTIEPDYSPWIDYRRHFFVPVTIDCDRLPCQKALVEMILCFVPGWVEHVQIVELTGFIKTETKRKWERVLNAKTPRDFDAFVENEQTAVRSLFDYNLPPQCYCSHSCGFIALKEIRQRYDRAHHCPHAFRDRCRCRDTAPTPRDITRAAEAYFFDYDDTFKVEEECSKEWQDRWAERERCMRVKPR</sequence>
<reference evidence="1" key="1">
    <citation type="submission" date="2021-12" db="EMBL/GenBank/DDBJ databases">
        <title>Black yeast isolated from Biological Soil Crust.</title>
        <authorList>
            <person name="Kurbessoian T."/>
        </authorList>
    </citation>
    <scope>NUCLEOTIDE SEQUENCE</scope>
    <source>
        <strain evidence="1">CCFEE 5208</strain>
    </source>
</reference>
<gene>
    <name evidence="1" type="ORF">LTR82_000527</name>
</gene>
<protein>
    <submittedName>
        <fullName evidence="1">Uncharacterized protein</fullName>
    </submittedName>
</protein>